<gene>
    <name evidence="2" type="ORF">P73_0969</name>
</gene>
<sequence>MVNKCVTSGDENVMGKALQEFLDEPPASDRLTAYDRDHMKLYMRLLDAERDGADWREAVQILFGLDPERDPAHCRSVHASHLARARWMTEEGYRQLVAESQRKTLS</sequence>
<dbReference type="STRING" id="1208324.P73_0969"/>
<protein>
    <recommendedName>
        <fullName evidence="1">T6SS Transcription factor RovC-like DNA binding domain-containing protein</fullName>
    </recommendedName>
</protein>
<dbReference type="HOGENOM" id="CLU_155900_0_0_5"/>
<dbReference type="InterPro" id="IPR018754">
    <property type="entry name" value="RovC-like_DNA-bd"/>
</dbReference>
<dbReference type="AlphaFoldDB" id="A0A0B5DRL1"/>
<feature type="domain" description="T6SS Transcription factor RovC-like DNA binding" evidence="1">
    <location>
        <begin position="24"/>
        <end position="97"/>
    </location>
</feature>
<name>A0A0B5DRL1_9RHOB</name>
<evidence type="ECO:0000259" key="1">
    <source>
        <dbReference type="Pfam" id="PF10074"/>
    </source>
</evidence>
<keyword evidence="3" id="KW-1185">Reference proteome</keyword>
<evidence type="ECO:0000313" key="3">
    <source>
        <dbReference type="Proteomes" id="UP000031521"/>
    </source>
</evidence>
<proteinExistence type="predicted"/>
<dbReference type="EMBL" id="CP004393">
    <property type="protein sequence ID" value="AJE45684.1"/>
    <property type="molecule type" value="Genomic_DNA"/>
</dbReference>
<accession>A0A0B5DRL1</accession>
<organism evidence="2 3">
    <name type="scientific">Celeribacter indicus</name>
    <dbReference type="NCBI Taxonomy" id="1208324"/>
    <lineage>
        <taxon>Bacteria</taxon>
        <taxon>Pseudomonadati</taxon>
        <taxon>Pseudomonadota</taxon>
        <taxon>Alphaproteobacteria</taxon>
        <taxon>Rhodobacterales</taxon>
        <taxon>Roseobacteraceae</taxon>
        <taxon>Celeribacter</taxon>
    </lineage>
</organism>
<dbReference type="KEGG" id="cid:P73_0969"/>
<dbReference type="Pfam" id="PF10074">
    <property type="entry name" value="RovC_DNA-bd"/>
    <property type="match status" value="1"/>
</dbReference>
<reference evidence="2 3" key="1">
    <citation type="journal article" date="2014" name="Int. J. Syst. Evol. Microbiol.">
        <title>Celeribacter indicus sp. nov., a polycyclic aromatic hydrocarbon-degrading bacterium from deep-sea sediment and reclassification of Huaishuia halophila as Celeribacter halophilus comb. nov.</title>
        <authorList>
            <person name="Lai Q."/>
            <person name="Cao J."/>
            <person name="Yuan J."/>
            <person name="Li F."/>
            <person name="Shao Z."/>
        </authorList>
    </citation>
    <scope>NUCLEOTIDE SEQUENCE [LARGE SCALE GENOMIC DNA]</scope>
    <source>
        <strain evidence="2">P73</strain>
    </source>
</reference>
<dbReference type="Proteomes" id="UP000031521">
    <property type="component" value="Chromosome"/>
</dbReference>
<evidence type="ECO:0000313" key="2">
    <source>
        <dbReference type="EMBL" id="AJE45684.1"/>
    </source>
</evidence>